<evidence type="ECO:0000313" key="1">
    <source>
        <dbReference type="EMBL" id="SUZ87867.1"/>
    </source>
</evidence>
<protein>
    <recommendedName>
        <fullName evidence="2">PEGA domain-containing protein</fullName>
    </recommendedName>
</protein>
<gene>
    <name evidence="1" type="ORF">METZ01_LOCUS40721</name>
</gene>
<organism evidence="1">
    <name type="scientific">marine metagenome</name>
    <dbReference type="NCBI Taxonomy" id="408172"/>
    <lineage>
        <taxon>unclassified sequences</taxon>
        <taxon>metagenomes</taxon>
        <taxon>ecological metagenomes</taxon>
    </lineage>
</organism>
<sequence>MTRNFLFTITLLSTLPLADDHTIAVLDFTGEGIHEEQLKYLGEIFRVELLRQDTLRVMDYKDMVSTLAIAGYDKPQCTTIECAVISSMLLESEWMVTVHISKISDVFVCEGRLYESHTGRIINVTIYDYDLSLEGLQTQGMHNLAEMIMSTRIPIEVHKGKELVYIKTKPSRALVRVGKDTLSGVTPMAIDRVVAESRPIIILKEGYEPFRLEHLPEDQSDIVYIELQHLVPQIGDVAFAKPMPADIVIVSSDGETRFLIDEGALEYHELSAGLYTLESDQYIIHNGDFRIHHRRTTHIKPELHEISLIEEQMNRFKLKRNLMIGLLAISGGYRGYLQYESENIYKEYGDDIFDGEIRHTRIEELDQLKPIFDGISVFTVFPVIYYHAKYLQMKSWLKQ</sequence>
<accession>A0A381RDD4</accession>
<proteinExistence type="predicted"/>
<name>A0A381RDD4_9ZZZZ</name>
<evidence type="ECO:0008006" key="2">
    <source>
        <dbReference type="Google" id="ProtNLM"/>
    </source>
</evidence>
<dbReference type="AlphaFoldDB" id="A0A381RDD4"/>
<dbReference type="EMBL" id="UINC01001743">
    <property type="protein sequence ID" value="SUZ87867.1"/>
    <property type="molecule type" value="Genomic_DNA"/>
</dbReference>
<reference evidence="1" key="1">
    <citation type="submission" date="2018-05" db="EMBL/GenBank/DDBJ databases">
        <authorList>
            <person name="Lanie J.A."/>
            <person name="Ng W.-L."/>
            <person name="Kazmierczak K.M."/>
            <person name="Andrzejewski T.M."/>
            <person name="Davidsen T.M."/>
            <person name="Wayne K.J."/>
            <person name="Tettelin H."/>
            <person name="Glass J.I."/>
            <person name="Rusch D."/>
            <person name="Podicherti R."/>
            <person name="Tsui H.-C.T."/>
            <person name="Winkler M.E."/>
        </authorList>
    </citation>
    <scope>NUCLEOTIDE SEQUENCE</scope>
</reference>